<accession>A0A7S0GB29</accession>
<proteinExistence type="predicted"/>
<name>A0A7S0GB29_9STRA</name>
<dbReference type="AlphaFoldDB" id="A0A7S0GB29"/>
<reference evidence="1" key="1">
    <citation type="submission" date="2021-01" db="EMBL/GenBank/DDBJ databases">
        <authorList>
            <person name="Corre E."/>
            <person name="Pelletier E."/>
            <person name="Niang G."/>
            <person name="Scheremetjew M."/>
            <person name="Finn R."/>
            <person name="Kale V."/>
            <person name="Holt S."/>
            <person name="Cochrane G."/>
            <person name="Meng A."/>
            <person name="Brown T."/>
            <person name="Cohen L."/>
        </authorList>
    </citation>
    <scope>NUCLEOTIDE SEQUENCE</scope>
    <source>
        <strain evidence="1">CCAP1064/1</strain>
    </source>
</reference>
<protein>
    <submittedName>
        <fullName evidence="1">Uncharacterized protein</fullName>
    </submittedName>
</protein>
<evidence type="ECO:0000313" key="1">
    <source>
        <dbReference type="EMBL" id="CAD8409525.1"/>
    </source>
</evidence>
<organism evidence="1">
    <name type="scientific">Proboscia inermis</name>
    <dbReference type="NCBI Taxonomy" id="420281"/>
    <lineage>
        <taxon>Eukaryota</taxon>
        <taxon>Sar</taxon>
        <taxon>Stramenopiles</taxon>
        <taxon>Ochrophyta</taxon>
        <taxon>Bacillariophyta</taxon>
        <taxon>Coscinodiscophyceae</taxon>
        <taxon>Rhizosoleniophycidae</taxon>
        <taxon>Rhizosoleniales</taxon>
        <taxon>Rhizosoleniaceae</taxon>
        <taxon>Proboscia</taxon>
    </lineage>
</organism>
<dbReference type="EMBL" id="HBEL01011865">
    <property type="protein sequence ID" value="CAD8409525.1"/>
    <property type="molecule type" value="Transcribed_RNA"/>
</dbReference>
<sequence>MEETISTVSGNLEETGERVVIWGRKSFRTRPIVPDVGRGTGKKGFLDCMFGETSVLPFFGHQFVAISSWQAMEYGSRNYWQEWDALQPRLWLCHIAVCAPP</sequence>
<gene>
    <name evidence="1" type="ORF">PINE0816_LOCUS5648</name>
</gene>